<evidence type="ECO:0000313" key="1">
    <source>
        <dbReference type="EMBL" id="PWN53393.1"/>
    </source>
</evidence>
<dbReference type="Proteomes" id="UP000245626">
    <property type="component" value="Unassembled WGS sequence"/>
</dbReference>
<proteinExistence type="predicted"/>
<reference evidence="1 2" key="1">
    <citation type="journal article" date="2018" name="Mol. Biol. Evol.">
        <title>Broad Genomic Sampling Reveals a Smut Pathogenic Ancestry of the Fungal Clade Ustilaginomycotina.</title>
        <authorList>
            <person name="Kijpornyongpan T."/>
            <person name="Mondo S.J."/>
            <person name="Barry K."/>
            <person name="Sandor L."/>
            <person name="Lee J."/>
            <person name="Lipzen A."/>
            <person name="Pangilinan J."/>
            <person name="LaButti K."/>
            <person name="Hainaut M."/>
            <person name="Henrissat B."/>
            <person name="Grigoriev I.V."/>
            <person name="Spatafora J.W."/>
            <person name="Aime M.C."/>
        </authorList>
    </citation>
    <scope>NUCLEOTIDE SEQUENCE [LARGE SCALE GENOMIC DNA]</scope>
    <source>
        <strain evidence="1 2">SA 807</strain>
    </source>
</reference>
<organism evidence="1 2">
    <name type="scientific">Violaceomyces palustris</name>
    <dbReference type="NCBI Taxonomy" id="1673888"/>
    <lineage>
        <taxon>Eukaryota</taxon>
        <taxon>Fungi</taxon>
        <taxon>Dikarya</taxon>
        <taxon>Basidiomycota</taxon>
        <taxon>Ustilaginomycotina</taxon>
        <taxon>Ustilaginomycetes</taxon>
        <taxon>Violaceomycetales</taxon>
        <taxon>Violaceomycetaceae</taxon>
        <taxon>Violaceomyces</taxon>
    </lineage>
</organism>
<gene>
    <name evidence="1" type="ORF">IE53DRAFT_384092</name>
</gene>
<sequence length="231" mass="26845">MRRMTLLTLLILALSSVTRVASNQTWEGANRELGTIFHDLFDPPLHLSSDFIDRNEVKQVSHQSMDQLVADLIESLPVDAHLPRTRLHHRADVCKIQLFHVDLGRYVRVELMRIVPLGRTRVQDRGEEGELTALYLFYGIRVRHDDFNNTADFRFAFLNQAIQTEIQIFERANPGMQDAAFQRKFLSFLRRKFQLSNVQGPSRVQYNVPTEVNPFDYTGYKVVRDRRSITG</sequence>
<dbReference type="EMBL" id="KZ819727">
    <property type="protein sequence ID" value="PWN53393.1"/>
    <property type="molecule type" value="Genomic_DNA"/>
</dbReference>
<protein>
    <submittedName>
        <fullName evidence="1">Uncharacterized protein</fullName>
    </submittedName>
</protein>
<evidence type="ECO:0000313" key="2">
    <source>
        <dbReference type="Proteomes" id="UP000245626"/>
    </source>
</evidence>
<name>A0ACD0P5H4_9BASI</name>
<accession>A0ACD0P5H4</accession>
<keyword evidence="2" id="KW-1185">Reference proteome</keyword>